<evidence type="ECO:0000313" key="2">
    <source>
        <dbReference type="Proteomes" id="UP001145114"/>
    </source>
</evidence>
<organism evidence="1 2">
    <name type="scientific">Spiromyces aspiralis</name>
    <dbReference type="NCBI Taxonomy" id="68401"/>
    <lineage>
        <taxon>Eukaryota</taxon>
        <taxon>Fungi</taxon>
        <taxon>Fungi incertae sedis</taxon>
        <taxon>Zoopagomycota</taxon>
        <taxon>Kickxellomycotina</taxon>
        <taxon>Kickxellomycetes</taxon>
        <taxon>Kickxellales</taxon>
        <taxon>Kickxellaceae</taxon>
        <taxon>Spiromyces</taxon>
    </lineage>
</organism>
<gene>
    <name evidence="1" type="primary">DUS4_2</name>
    <name evidence="1" type="ORF">EV182_000890</name>
</gene>
<keyword evidence="1" id="KW-0560">Oxidoreductase</keyword>
<protein>
    <submittedName>
        <fullName evidence="1">tRNA dihydrouridine synthase</fullName>
        <ecNumber evidence="1">1.3.1.90</ecNumber>
    </submittedName>
</protein>
<sequence length="226" mass="25314">MVRYSKQPFRELVRSYGVDIACTPMILADVFKESEYGRGDFTTSPDDTPVVVQFAASNSKDFADAAELVAPFADGIDLNCGCPQRWAIQEKIGSYLMDEPELVRDMVRAVKGRGIATPCSIKIRKHPDIRTRTFCNKLQDIQANCERKLNWAIRHTIEFVRRAEATGVDWITIHGRTRKQKSTLPVDVEAIRLVKETATVPVVANGGVFSLKEAEELRERTGVDGI</sequence>
<evidence type="ECO:0000313" key="1">
    <source>
        <dbReference type="EMBL" id="KAJ1680003.1"/>
    </source>
</evidence>
<dbReference type="EMBL" id="JAMZIH010000081">
    <property type="protein sequence ID" value="KAJ1680003.1"/>
    <property type="molecule type" value="Genomic_DNA"/>
</dbReference>
<name>A0ACC1HXZ5_9FUNG</name>
<accession>A0ACC1HXZ5</accession>
<reference evidence="1" key="1">
    <citation type="submission" date="2022-06" db="EMBL/GenBank/DDBJ databases">
        <title>Phylogenomic reconstructions and comparative analyses of Kickxellomycotina fungi.</title>
        <authorList>
            <person name="Reynolds N.K."/>
            <person name="Stajich J.E."/>
            <person name="Barry K."/>
            <person name="Grigoriev I.V."/>
            <person name="Crous P."/>
            <person name="Smith M.E."/>
        </authorList>
    </citation>
    <scope>NUCLEOTIDE SEQUENCE</scope>
    <source>
        <strain evidence="1">RSA 2271</strain>
    </source>
</reference>
<dbReference type="Proteomes" id="UP001145114">
    <property type="component" value="Unassembled WGS sequence"/>
</dbReference>
<keyword evidence="2" id="KW-1185">Reference proteome</keyword>
<feature type="non-terminal residue" evidence="1">
    <location>
        <position position="226"/>
    </location>
</feature>
<dbReference type="EC" id="1.3.1.90" evidence="1"/>
<comment type="caution">
    <text evidence="1">The sequence shown here is derived from an EMBL/GenBank/DDBJ whole genome shotgun (WGS) entry which is preliminary data.</text>
</comment>
<proteinExistence type="predicted"/>